<dbReference type="SUPFAM" id="SSF53335">
    <property type="entry name" value="S-adenosyl-L-methionine-dependent methyltransferases"/>
    <property type="match status" value="1"/>
</dbReference>
<keyword evidence="7" id="KW-1185">Reference proteome</keyword>
<dbReference type="PRINTS" id="PR00508">
    <property type="entry name" value="S21N4MTFRASE"/>
</dbReference>
<accession>A0A397NS09</accession>
<dbReference type="Proteomes" id="UP000266568">
    <property type="component" value="Unassembled WGS sequence"/>
</dbReference>
<gene>
    <name evidence="6" type="ORF">DFR49_3380</name>
</gene>
<name>A0A397NS09_9SPHN</name>
<comment type="similarity">
    <text evidence="4">Belongs to the N(4)/N(6)-methyltransferase family.</text>
</comment>
<protein>
    <recommendedName>
        <fullName evidence="4">Methyltransferase</fullName>
        <ecNumber evidence="4">2.1.1.-</ecNumber>
    </recommendedName>
</protein>
<dbReference type="Gene3D" id="3.40.50.150">
    <property type="entry name" value="Vaccinia Virus protein VP39"/>
    <property type="match status" value="1"/>
</dbReference>
<keyword evidence="2" id="KW-0808">Transferase</keyword>
<dbReference type="InterPro" id="IPR029063">
    <property type="entry name" value="SAM-dependent_MTases_sf"/>
</dbReference>
<dbReference type="OrthoDB" id="9816043at2"/>
<dbReference type="AlphaFoldDB" id="A0A397NS09"/>
<sequence>MIEALDYREGEGWALYNGDCIEVMRQLPDESVGYSVFSPPFSSLYTYSNSDRDLGNCRTDAEFFVHFGFVLAELFRLLKPGRLVSMHCMDMPRSKARNGVIGAWDFPGDLIRAAEAVGFVFHSRVCIWKDPVTAMQRTKALGLLHKQVKKDSAMSRQGFADYVVTLRKDGVNPEPVAGPLTDYHGEGAAAVDADAAAGSTNPRANPIDVRSIAIWQRYASPVWDDIASGDTLQYRGGRDGADERHIAPLQLQVIRRCVDLWSNPGDVVLSPFAGIGSEIYVAAEHKRRGLGIELKPSYFAQAVRNLTSLDDRPPELFGEDAA</sequence>
<dbReference type="EC" id="2.1.1.-" evidence="4"/>
<evidence type="ECO:0000313" key="6">
    <source>
        <dbReference type="EMBL" id="RIA37495.1"/>
    </source>
</evidence>
<dbReference type="GO" id="GO:0008170">
    <property type="term" value="F:N-methyltransferase activity"/>
    <property type="evidence" value="ECO:0007669"/>
    <property type="project" value="InterPro"/>
</dbReference>
<evidence type="ECO:0000256" key="2">
    <source>
        <dbReference type="ARBA" id="ARBA00022679"/>
    </source>
</evidence>
<proteinExistence type="inferred from homology"/>
<dbReference type="EMBL" id="QXDC01000004">
    <property type="protein sequence ID" value="RIA37495.1"/>
    <property type="molecule type" value="Genomic_DNA"/>
</dbReference>
<reference evidence="6 7" key="1">
    <citation type="submission" date="2018-08" db="EMBL/GenBank/DDBJ databases">
        <title>Genomic Encyclopedia of Type Strains, Phase IV (KMG-IV): sequencing the most valuable type-strain genomes for metagenomic binning, comparative biology and taxonomic classification.</title>
        <authorList>
            <person name="Goeker M."/>
        </authorList>
    </citation>
    <scope>NUCLEOTIDE SEQUENCE [LARGE SCALE GENOMIC DNA]</scope>
    <source>
        <strain evidence="6 7">DSM 25527</strain>
    </source>
</reference>
<organism evidence="6 7">
    <name type="scientific">Hephaestia caeni</name>
    <dbReference type="NCBI Taxonomy" id="645617"/>
    <lineage>
        <taxon>Bacteria</taxon>
        <taxon>Pseudomonadati</taxon>
        <taxon>Pseudomonadota</taxon>
        <taxon>Alphaproteobacteria</taxon>
        <taxon>Sphingomonadales</taxon>
        <taxon>Sphingomonadaceae</taxon>
        <taxon>Hephaestia</taxon>
    </lineage>
</organism>
<evidence type="ECO:0000259" key="5">
    <source>
        <dbReference type="Pfam" id="PF01555"/>
    </source>
</evidence>
<dbReference type="RefSeq" id="WP_119036798.1">
    <property type="nucleotide sequence ID" value="NZ_QXDC01000004.1"/>
</dbReference>
<dbReference type="GO" id="GO:0003677">
    <property type="term" value="F:DNA binding"/>
    <property type="evidence" value="ECO:0007669"/>
    <property type="project" value="InterPro"/>
</dbReference>
<dbReference type="InterPro" id="IPR001091">
    <property type="entry name" value="RM_Methyltransferase"/>
</dbReference>
<feature type="domain" description="DNA methylase N-4/N-6" evidence="5">
    <location>
        <begin position="38"/>
        <end position="303"/>
    </location>
</feature>
<comment type="catalytic activity">
    <reaction evidence="3">
        <text>a 2'-deoxyadenosine in DNA + S-adenosyl-L-methionine = an N(6)-methyl-2'-deoxyadenosine in DNA + S-adenosyl-L-homocysteine + H(+)</text>
        <dbReference type="Rhea" id="RHEA:15197"/>
        <dbReference type="Rhea" id="RHEA-COMP:12418"/>
        <dbReference type="Rhea" id="RHEA-COMP:12419"/>
        <dbReference type="ChEBI" id="CHEBI:15378"/>
        <dbReference type="ChEBI" id="CHEBI:57856"/>
        <dbReference type="ChEBI" id="CHEBI:59789"/>
        <dbReference type="ChEBI" id="CHEBI:90615"/>
        <dbReference type="ChEBI" id="CHEBI:90616"/>
        <dbReference type="EC" id="2.1.1.72"/>
    </reaction>
</comment>
<dbReference type="InterPro" id="IPR002941">
    <property type="entry name" value="DNA_methylase_N4/N6"/>
</dbReference>
<dbReference type="Pfam" id="PF01555">
    <property type="entry name" value="N6_N4_Mtase"/>
    <property type="match status" value="1"/>
</dbReference>
<evidence type="ECO:0000256" key="1">
    <source>
        <dbReference type="ARBA" id="ARBA00022603"/>
    </source>
</evidence>
<evidence type="ECO:0000313" key="7">
    <source>
        <dbReference type="Proteomes" id="UP000266568"/>
    </source>
</evidence>
<comment type="caution">
    <text evidence="6">The sequence shown here is derived from an EMBL/GenBank/DDBJ whole genome shotgun (WGS) entry which is preliminary data.</text>
</comment>
<evidence type="ECO:0000256" key="4">
    <source>
        <dbReference type="RuleBase" id="RU362026"/>
    </source>
</evidence>
<dbReference type="GO" id="GO:0032259">
    <property type="term" value="P:methylation"/>
    <property type="evidence" value="ECO:0007669"/>
    <property type="project" value="UniProtKB-KW"/>
</dbReference>
<dbReference type="GO" id="GO:0009007">
    <property type="term" value="F:site-specific DNA-methyltransferase (adenine-specific) activity"/>
    <property type="evidence" value="ECO:0007669"/>
    <property type="project" value="UniProtKB-EC"/>
</dbReference>
<keyword evidence="1 6" id="KW-0489">Methyltransferase</keyword>
<evidence type="ECO:0000256" key="3">
    <source>
        <dbReference type="ARBA" id="ARBA00047942"/>
    </source>
</evidence>